<dbReference type="Pfam" id="PF16044">
    <property type="entry name" value="DUF4796_C"/>
    <property type="match status" value="1"/>
</dbReference>
<dbReference type="InterPro" id="IPR032016">
    <property type="entry name" value="MKRN2OS-like"/>
</dbReference>
<sequence length="335" mass="37786">MFKCVQDTPTLNSHPYLELSITVQTKRLFEVQLWAELVTVCLASDQYQRGVASVDWTAPARPRPLTWTRPALSPGPGPSPPQATPPPQLERSIIRLVHYRRQIFCFSVPDSCPCCGEELKGARLTDAPVSLPRPLSHAHKSRCSLVIAPADGNSDRDFNGTADLHTGISNTKGVVYNYTVGGVRRDSSGWAESVVVPLVRPDMFHLLDRWDQYLERFSQGSAWDPNWTNQSGSSSNQEAGSEGGAYPHRRSHVLAPNHLRLLQVRRAGAQLLQLLSGLRQRDSGRFGRKTSNQRKFHSEFILPRMKRLWKYSAIYRRVEREGCYAVEPQEDQDQD</sequence>
<dbReference type="InterPro" id="IPR053921">
    <property type="entry name" value="MKRN2OS-like_C"/>
</dbReference>
<dbReference type="AlphaFoldDB" id="A0AAW0MWU5"/>
<dbReference type="EMBL" id="JBBPFD010000026">
    <property type="protein sequence ID" value="KAK7881089.1"/>
    <property type="molecule type" value="Genomic_DNA"/>
</dbReference>
<feature type="region of interest" description="Disordered" evidence="1">
    <location>
        <begin position="65"/>
        <end position="87"/>
    </location>
</feature>
<name>A0AAW0MWU5_9GOBI</name>
<dbReference type="Pfam" id="PF22795">
    <property type="entry name" value="DUF4796_N"/>
    <property type="match status" value="1"/>
</dbReference>
<evidence type="ECO:0000256" key="1">
    <source>
        <dbReference type="SAM" id="MobiDB-lite"/>
    </source>
</evidence>
<evidence type="ECO:0000313" key="4">
    <source>
        <dbReference type="EMBL" id="KAK7881089.1"/>
    </source>
</evidence>
<feature type="compositionally biased region" description="Polar residues" evidence="1">
    <location>
        <begin position="225"/>
        <end position="239"/>
    </location>
</feature>
<proteinExistence type="predicted"/>
<feature type="domain" description="MKRN2 opposite strand protein-like N-terminal" evidence="3">
    <location>
        <begin position="92"/>
        <end position="119"/>
    </location>
</feature>
<dbReference type="PANTHER" id="PTHR33963:SF2">
    <property type="entry name" value="MKRN2 OPPOSITE STRAND PROTEIN"/>
    <property type="match status" value="1"/>
</dbReference>
<dbReference type="PANTHER" id="PTHR33963">
    <property type="entry name" value="MKRN2 OPPOSITE STRAND PROTEIN"/>
    <property type="match status" value="1"/>
</dbReference>
<reference evidence="5" key="1">
    <citation type="submission" date="2024-04" db="EMBL/GenBank/DDBJ databases">
        <title>Salinicola lusitanus LLJ914,a marine bacterium isolated from the Okinawa Trough.</title>
        <authorList>
            <person name="Li J."/>
        </authorList>
    </citation>
    <scope>NUCLEOTIDE SEQUENCE [LARGE SCALE GENOMIC DNA]</scope>
</reference>
<organism evidence="4 5">
    <name type="scientific">Mugilogobius chulae</name>
    <name type="common">yellowstripe goby</name>
    <dbReference type="NCBI Taxonomy" id="88201"/>
    <lineage>
        <taxon>Eukaryota</taxon>
        <taxon>Metazoa</taxon>
        <taxon>Chordata</taxon>
        <taxon>Craniata</taxon>
        <taxon>Vertebrata</taxon>
        <taxon>Euteleostomi</taxon>
        <taxon>Actinopterygii</taxon>
        <taxon>Neopterygii</taxon>
        <taxon>Teleostei</taxon>
        <taxon>Neoteleostei</taxon>
        <taxon>Acanthomorphata</taxon>
        <taxon>Gobiaria</taxon>
        <taxon>Gobiiformes</taxon>
        <taxon>Gobioidei</taxon>
        <taxon>Gobiidae</taxon>
        <taxon>Gobionellinae</taxon>
        <taxon>Mugilogobius</taxon>
    </lineage>
</organism>
<evidence type="ECO:0000259" key="3">
    <source>
        <dbReference type="Pfam" id="PF22795"/>
    </source>
</evidence>
<gene>
    <name evidence="4" type="ORF">WMY93_032299</name>
</gene>
<evidence type="ECO:0000313" key="5">
    <source>
        <dbReference type="Proteomes" id="UP001460270"/>
    </source>
</evidence>
<feature type="domain" description="MKRN2 opposite strand protein-like C-terminal" evidence="2">
    <location>
        <begin position="128"/>
        <end position="226"/>
    </location>
</feature>
<accession>A0AAW0MWU5</accession>
<evidence type="ECO:0000259" key="2">
    <source>
        <dbReference type="Pfam" id="PF16044"/>
    </source>
</evidence>
<feature type="region of interest" description="Disordered" evidence="1">
    <location>
        <begin position="225"/>
        <end position="249"/>
    </location>
</feature>
<feature type="compositionally biased region" description="Pro residues" evidence="1">
    <location>
        <begin position="73"/>
        <end position="87"/>
    </location>
</feature>
<protein>
    <submittedName>
        <fullName evidence="4">Uncharacterized protein</fullName>
    </submittedName>
</protein>
<dbReference type="Proteomes" id="UP001460270">
    <property type="component" value="Unassembled WGS sequence"/>
</dbReference>
<keyword evidence="5" id="KW-1185">Reference proteome</keyword>
<comment type="caution">
    <text evidence="4">The sequence shown here is derived from an EMBL/GenBank/DDBJ whole genome shotgun (WGS) entry which is preliminary data.</text>
</comment>
<dbReference type="InterPro" id="IPR053922">
    <property type="entry name" value="MKRN2OS-like_N"/>
</dbReference>